<dbReference type="EMBL" id="QXFT01000562">
    <property type="protein sequence ID" value="KAE9340719.1"/>
    <property type="molecule type" value="Genomic_DNA"/>
</dbReference>
<dbReference type="Proteomes" id="UP000429607">
    <property type="component" value="Unassembled WGS sequence"/>
</dbReference>
<feature type="signal peptide" evidence="1">
    <location>
        <begin position="1"/>
        <end position="19"/>
    </location>
</feature>
<accession>A0A6A3MX90</accession>
<dbReference type="Proteomes" id="UP000434957">
    <property type="component" value="Unassembled WGS sequence"/>
</dbReference>
<keyword evidence="1" id="KW-0732">Signal</keyword>
<keyword evidence="6" id="KW-1185">Reference proteome</keyword>
<evidence type="ECO:0000313" key="2">
    <source>
        <dbReference type="EMBL" id="KAE9030412.1"/>
    </source>
</evidence>
<dbReference type="Proteomes" id="UP000435112">
    <property type="component" value="Unassembled WGS sequence"/>
</dbReference>
<comment type="caution">
    <text evidence="3">The sequence shown here is derived from an EMBL/GenBank/DDBJ whole genome shotgun (WGS) entry which is preliminary data.</text>
</comment>
<proteinExistence type="predicted"/>
<reference evidence="5 7" key="1">
    <citation type="submission" date="2018-09" db="EMBL/GenBank/DDBJ databases">
        <title>Genomic investigation of the strawberry pathogen Phytophthora fragariae indicates pathogenicity is determined by transcriptional variation in three key races.</title>
        <authorList>
            <person name="Adams T.M."/>
            <person name="Armitage A.D."/>
            <person name="Sobczyk M.K."/>
            <person name="Bates H.J."/>
            <person name="Dunwell J.M."/>
            <person name="Nellist C.F."/>
            <person name="Harrison R.J."/>
        </authorList>
    </citation>
    <scope>NUCLEOTIDE SEQUENCE [LARGE SCALE GENOMIC DNA]</scope>
    <source>
        <strain evidence="3 5">SCRP249</strain>
        <strain evidence="2 7">SCRP324</strain>
        <strain evidence="4 6">SCRP333</strain>
    </source>
</reference>
<evidence type="ECO:0000256" key="1">
    <source>
        <dbReference type="SAM" id="SignalP"/>
    </source>
</evidence>
<evidence type="ECO:0000313" key="5">
    <source>
        <dbReference type="Proteomes" id="UP000429607"/>
    </source>
</evidence>
<evidence type="ECO:0008006" key="8">
    <source>
        <dbReference type="Google" id="ProtNLM"/>
    </source>
</evidence>
<evidence type="ECO:0000313" key="4">
    <source>
        <dbReference type="EMBL" id="KAE9340719.1"/>
    </source>
</evidence>
<organism evidence="3 5">
    <name type="scientific">Phytophthora rubi</name>
    <dbReference type="NCBI Taxonomy" id="129364"/>
    <lineage>
        <taxon>Eukaryota</taxon>
        <taxon>Sar</taxon>
        <taxon>Stramenopiles</taxon>
        <taxon>Oomycota</taxon>
        <taxon>Peronosporomycetes</taxon>
        <taxon>Peronosporales</taxon>
        <taxon>Peronosporaceae</taxon>
        <taxon>Phytophthora</taxon>
    </lineage>
</organism>
<dbReference type="OrthoDB" id="10349269at2759"/>
<dbReference type="AlphaFoldDB" id="A0A6A3MX90"/>
<evidence type="ECO:0000313" key="7">
    <source>
        <dbReference type="Proteomes" id="UP000435112"/>
    </source>
</evidence>
<dbReference type="EMBL" id="QXFU01000543">
    <property type="protein sequence ID" value="KAE9030412.1"/>
    <property type="molecule type" value="Genomic_DNA"/>
</dbReference>
<dbReference type="EMBL" id="QXFV01000573">
    <property type="protein sequence ID" value="KAE9033790.1"/>
    <property type="molecule type" value="Genomic_DNA"/>
</dbReference>
<sequence length="59" mass="6438">MGCLVCRGVLLVLVNAVVCKLVVSSKAHGRSHSPRACETYIWTQQKTARANSYSPQYGV</sequence>
<evidence type="ECO:0000313" key="6">
    <source>
        <dbReference type="Proteomes" id="UP000434957"/>
    </source>
</evidence>
<feature type="chain" id="PRO_5036165204" description="Secreted protein" evidence="1">
    <location>
        <begin position="20"/>
        <end position="59"/>
    </location>
</feature>
<name>A0A6A3MX90_9STRA</name>
<evidence type="ECO:0000313" key="3">
    <source>
        <dbReference type="EMBL" id="KAE9033790.1"/>
    </source>
</evidence>
<protein>
    <recommendedName>
        <fullName evidence="8">Secreted protein</fullName>
    </recommendedName>
</protein>
<gene>
    <name evidence="3" type="ORF">PR001_g10012</name>
    <name evidence="2" type="ORF">PR002_g9899</name>
    <name evidence="4" type="ORF">PR003_g10353</name>
</gene>